<evidence type="ECO:0000313" key="2">
    <source>
        <dbReference type="Proteomes" id="UP000571017"/>
    </source>
</evidence>
<dbReference type="InterPro" id="IPR013078">
    <property type="entry name" value="His_Pase_superF_clade-1"/>
</dbReference>
<organism evidence="1 2">
    <name type="scientific">Halobacillus locisalis</name>
    <dbReference type="NCBI Taxonomy" id="220753"/>
    <lineage>
        <taxon>Bacteria</taxon>
        <taxon>Bacillati</taxon>
        <taxon>Bacillota</taxon>
        <taxon>Bacilli</taxon>
        <taxon>Bacillales</taxon>
        <taxon>Bacillaceae</taxon>
        <taxon>Halobacillus</taxon>
    </lineage>
</organism>
<dbReference type="GO" id="GO:0016791">
    <property type="term" value="F:phosphatase activity"/>
    <property type="evidence" value="ECO:0007669"/>
    <property type="project" value="TreeGrafter"/>
</dbReference>
<dbReference type="CDD" id="cd07040">
    <property type="entry name" value="HP"/>
    <property type="match status" value="1"/>
</dbReference>
<dbReference type="AlphaFoldDB" id="A0A838CQ92"/>
<dbReference type="SMART" id="SM00855">
    <property type="entry name" value="PGAM"/>
    <property type="match status" value="1"/>
</dbReference>
<dbReference type="Proteomes" id="UP000571017">
    <property type="component" value="Unassembled WGS sequence"/>
</dbReference>
<proteinExistence type="predicted"/>
<dbReference type="SUPFAM" id="SSF53254">
    <property type="entry name" value="Phosphoglycerate mutase-like"/>
    <property type="match status" value="1"/>
</dbReference>
<dbReference type="RefSeq" id="WP_181471173.1">
    <property type="nucleotide sequence ID" value="NZ_JACEFG010000001.1"/>
</dbReference>
<dbReference type="Pfam" id="PF00300">
    <property type="entry name" value="His_Phos_1"/>
    <property type="match status" value="1"/>
</dbReference>
<evidence type="ECO:0000313" key="1">
    <source>
        <dbReference type="EMBL" id="MBA2174160.1"/>
    </source>
</evidence>
<dbReference type="GO" id="GO:0005737">
    <property type="term" value="C:cytoplasm"/>
    <property type="evidence" value="ECO:0007669"/>
    <property type="project" value="TreeGrafter"/>
</dbReference>
<name>A0A838CQ92_9BACI</name>
<sequence length="185" mass="21524">MNLVFIRHGEGEHTRSTPESLHIPRPNLTSRGREQAEYLNREWKLNQGDLLVMSPTIRTIETALIWSEGVDCTKVVDSRVGPRMFPVKPEWTTLPCDRRLEPEEILSQFPEVKVETWGREINQMKDHSFTSIANEFLHWCELQGVKRIFIVTHDGTITAYKQHLTGKSLKRKDLPEEATGFEWEL</sequence>
<protein>
    <submittedName>
        <fullName evidence="1">Histidine phosphatase family protein</fullName>
    </submittedName>
</protein>
<dbReference type="InterPro" id="IPR050275">
    <property type="entry name" value="PGM_Phosphatase"/>
</dbReference>
<dbReference type="PANTHER" id="PTHR48100:SF1">
    <property type="entry name" value="HISTIDINE PHOSPHATASE FAMILY PROTEIN-RELATED"/>
    <property type="match status" value="1"/>
</dbReference>
<keyword evidence="2" id="KW-1185">Reference proteome</keyword>
<dbReference type="EMBL" id="JACEFG010000001">
    <property type="protein sequence ID" value="MBA2174160.1"/>
    <property type="molecule type" value="Genomic_DNA"/>
</dbReference>
<dbReference type="PANTHER" id="PTHR48100">
    <property type="entry name" value="BROAD-SPECIFICITY PHOSPHATASE YOR283W-RELATED"/>
    <property type="match status" value="1"/>
</dbReference>
<reference evidence="1 2" key="1">
    <citation type="journal article" date="2004" name="Extremophiles">
        <title>Halobacillus locisalis sp. nov., a halophilic bacterium isolated from a marine solar saltern of the Yellow Sea in Korea.</title>
        <authorList>
            <person name="Yoon J.H."/>
            <person name="Kang K.H."/>
            <person name="Oh T.K."/>
            <person name="Park Y.H."/>
        </authorList>
    </citation>
    <scope>NUCLEOTIDE SEQUENCE [LARGE SCALE GENOMIC DNA]</scope>
    <source>
        <strain evidence="1 2">KCTC 3788</strain>
    </source>
</reference>
<dbReference type="Gene3D" id="3.40.50.1240">
    <property type="entry name" value="Phosphoglycerate mutase-like"/>
    <property type="match status" value="1"/>
</dbReference>
<accession>A0A838CQ92</accession>
<gene>
    <name evidence="1" type="ORF">H0266_04505</name>
</gene>
<comment type="caution">
    <text evidence="1">The sequence shown here is derived from an EMBL/GenBank/DDBJ whole genome shotgun (WGS) entry which is preliminary data.</text>
</comment>
<dbReference type="InterPro" id="IPR029033">
    <property type="entry name" value="His_PPase_superfam"/>
</dbReference>